<comment type="caution">
    <text evidence="2">The sequence shown here is derived from an EMBL/GenBank/DDBJ whole genome shotgun (WGS) entry which is preliminary data.</text>
</comment>
<reference evidence="2 3" key="1">
    <citation type="submission" date="2014-03" db="EMBL/GenBank/DDBJ databases">
        <title>The genomes of two eusocial bee gut symbionts.</title>
        <authorList>
            <person name="Kwong W.K."/>
            <person name="Engel P."/>
            <person name="Koch H."/>
            <person name="Moran N.A."/>
        </authorList>
    </citation>
    <scope>NUCLEOTIDE SEQUENCE [LARGE SCALE GENOMIC DNA]</scope>
    <source>
        <strain evidence="3">wkB29</strain>
    </source>
</reference>
<accession>A0A836MR63</accession>
<proteinExistence type="predicted"/>
<feature type="transmembrane region" description="Helical" evidence="1">
    <location>
        <begin position="20"/>
        <end position="40"/>
    </location>
</feature>
<gene>
    <name evidence="2" type="ORF">SALWKB29_1427</name>
</gene>
<protein>
    <submittedName>
        <fullName evidence="2">Uncharacterized protein</fullName>
    </submittedName>
</protein>
<dbReference type="AlphaFoldDB" id="A0A836MR63"/>
<organism evidence="2 3">
    <name type="scientific">Snodgrassella communis</name>
    <dbReference type="NCBI Taxonomy" id="2946699"/>
    <lineage>
        <taxon>Bacteria</taxon>
        <taxon>Pseudomonadati</taxon>
        <taxon>Pseudomonadota</taxon>
        <taxon>Betaproteobacteria</taxon>
        <taxon>Neisseriales</taxon>
        <taxon>Neisseriaceae</taxon>
        <taxon>Snodgrassella</taxon>
    </lineage>
</organism>
<keyword evidence="1" id="KW-1133">Transmembrane helix</keyword>
<keyword evidence="1" id="KW-0472">Membrane</keyword>
<evidence type="ECO:0000313" key="3">
    <source>
        <dbReference type="Proteomes" id="UP000027170"/>
    </source>
</evidence>
<keyword evidence="3" id="KW-1185">Reference proteome</keyword>
<sequence>MVQAAVNGFQMDASEKMAEIAVELFVILCCTGCLGVRQLLYKK</sequence>
<evidence type="ECO:0000256" key="1">
    <source>
        <dbReference type="SAM" id="Phobius"/>
    </source>
</evidence>
<evidence type="ECO:0000313" key="2">
    <source>
        <dbReference type="EMBL" id="KDN14637.1"/>
    </source>
</evidence>
<name>A0A836MR63_9NEIS</name>
<dbReference type="EMBL" id="JFZV01000006">
    <property type="protein sequence ID" value="KDN14637.1"/>
    <property type="molecule type" value="Genomic_DNA"/>
</dbReference>
<keyword evidence="1" id="KW-0812">Transmembrane</keyword>
<dbReference type="Proteomes" id="UP000027170">
    <property type="component" value="Unassembled WGS sequence"/>
</dbReference>